<accession>A0A507EYU9</accession>
<feature type="transmembrane region" description="Helical" evidence="1">
    <location>
        <begin position="89"/>
        <end position="110"/>
    </location>
</feature>
<dbReference type="PANTHER" id="PTHR34391">
    <property type="entry name" value="UPF0658 GOLGI APPARATUS MEMBRANE PROTEIN C1952.10C-RELATED"/>
    <property type="match status" value="1"/>
</dbReference>
<keyword evidence="1" id="KW-0472">Membrane</keyword>
<evidence type="ECO:0000313" key="2">
    <source>
        <dbReference type="EMBL" id="TPX69183.1"/>
    </source>
</evidence>
<dbReference type="PANTHER" id="PTHR34391:SF1">
    <property type="entry name" value="UPF0658 GOLGI APPARATUS MEMBRANE PROTEIN C1952.10C-RELATED"/>
    <property type="match status" value="1"/>
</dbReference>
<feature type="transmembrane region" description="Helical" evidence="1">
    <location>
        <begin position="215"/>
        <end position="236"/>
    </location>
</feature>
<dbReference type="GO" id="GO:0005794">
    <property type="term" value="C:Golgi apparatus"/>
    <property type="evidence" value="ECO:0007669"/>
    <property type="project" value="TreeGrafter"/>
</dbReference>
<keyword evidence="1" id="KW-0812">Transmembrane</keyword>
<dbReference type="AlphaFoldDB" id="A0A507EYU9"/>
<evidence type="ECO:0000256" key="1">
    <source>
        <dbReference type="SAM" id="Phobius"/>
    </source>
</evidence>
<proteinExistence type="predicted"/>
<feature type="transmembrane region" description="Helical" evidence="1">
    <location>
        <begin position="59"/>
        <end position="77"/>
    </location>
</feature>
<comment type="caution">
    <text evidence="2">The sequence shown here is derived from an EMBL/GenBank/DDBJ whole genome shotgun (WGS) entry which is preliminary data.</text>
</comment>
<feature type="transmembrane region" description="Helical" evidence="1">
    <location>
        <begin position="179"/>
        <end position="203"/>
    </location>
</feature>
<gene>
    <name evidence="2" type="ORF">CcCBS67573_g06933</name>
</gene>
<feature type="transmembrane region" description="Helical" evidence="1">
    <location>
        <begin position="130"/>
        <end position="158"/>
    </location>
</feature>
<dbReference type="Proteomes" id="UP000320333">
    <property type="component" value="Unassembled WGS sequence"/>
</dbReference>
<evidence type="ECO:0000313" key="3">
    <source>
        <dbReference type="Proteomes" id="UP000320333"/>
    </source>
</evidence>
<feature type="transmembrane region" description="Helical" evidence="1">
    <location>
        <begin position="243"/>
        <end position="261"/>
    </location>
</feature>
<dbReference type="EMBL" id="QEAP01000325">
    <property type="protein sequence ID" value="TPX69183.1"/>
    <property type="molecule type" value="Genomic_DNA"/>
</dbReference>
<protein>
    <submittedName>
        <fullName evidence="2">Uncharacterized protein</fullName>
    </submittedName>
</protein>
<dbReference type="InterPro" id="IPR040410">
    <property type="entry name" value="UPF0658_Golgi"/>
</dbReference>
<keyword evidence="3" id="KW-1185">Reference proteome</keyword>
<name>A0A507EYU9_9FUNG</name>
<reference evidence="2 3" key="1">
    <citation type="journal article" date="2019" name="Sci. Rep.">
        <title>Comparative genomics of chytrid fungi reveal insights into the obligate biotrophic and pathogenic lifestyle of Synchytrium endobioticum.</title>
        <authorList>
            <person name="van de Vossenberg B.T.L.H."/>
            <person name="Warris S."/>
            <person name="Nguyen H.D.T."/>
            <person name="van Gent-Pelzer M.P.E."/>
            <person name="Joly D.L."/>
            <person name="van de Geest H.C."/>
            <person name="Bonants P.J.M."/>
            <person name="Smith D.S."/>
            <person name="Levesque C.A."/>
            <person name="van der Lee T.A.J."/>
        </authorList>
    </citation>
    <scope>NUCLEOTIDE SEQUENCE [LARGE SCALE GENOMIC DNA]</scope>
    <source>
        <strain evidence="2 3">CBS 675.73</strain>
    </source>
</reference>
<feature type="transmembrane region" description="Helical" evidence="1">
    <location>
        <begin position="281"/>
        <end position="304"/>
    </location>
</feature>
<organism evidence="2 3">
    <name type="scientific">Chytriomyces confervae</name>
    <dbReference type="NCBI Taxonomy" id="246404"/>
    <lineage>
        <taxon>Eukaryota</taxon>
        <taxon>Fungi</taxon>
        <taxon>Fungi incertae sedis</taxon>
        <taxon>Chytridiomycota</taxon>
        <taxon>Chytridiomycota incertae sedis</taxon>
        <taxon>Chytridiomycetes</taxon>
        <taxon>Chytridiales</taxon>
        <taxon>Chytriomycetaceae</taxon>
        <taxon>Chytriomyces</taxon>
    </lineage>
</organism>
<sequence length="334" mass="38049">MKVHWARRTLTLSIVVTILCAACQSWIMINQTQKLKELLAASTGSKADADIWQKWKTEMTYHSVFLASIFFGLYVTWDGIMNHNTLEIIATNCYYAGMLGYAIAQIFQVMEGRNLILNQSLLDGSVGTYTGIFLAALLLLPILLGMFLPVFAVFTRYLNRDFDWRMYRITGGEIDMTKYFSAYHVTLLLLKFDAFFVSAFTVIDLVLTRVSARGIIVIPSLGAIVGIAAMLTGYYGIRYELRISLFTFLSLMLVIMGYIIQRLYEAFVQEYDQVQRIKIPYLFYAVVSMGLSVACFLGGVRCWWNFGKGLKTVLDQESKRKDGVYAQEEMNLEE</sequence>
<dbReference type="OrthoDB" id="2448307at2759"/>
<keyword evidence="1" id="KW-1133">Transmembrane helix</keyword>